<dbReference type="GO" id="GO:0015934">
    <property type="term" value="C:large ribosomal subunit"/>
    <property type="evidence" value="ECO:0007669"/>
    <property type="project" value="InterPro"/>
</dbReference>
<feature type="compositionally biased region" description="Basic and acidic residues" evidence="7">
    <location>
        <begin position="136"/>
        <end position="146"/>
    </location>
</feature>
<dbReference type="GO" id="GO:0003735">
    <property type="term" value="F:structural constituent of ribosome"/>
    <property type="evidence" value="ECO:0007669"/>
    <property type="project" value="InterPro"/>
</dbReference>
<evidence type="ECO:0000256" key="1">
    <source>
        <dbReference type="ARBA" id="ARBA00008878"/>
    </source>
</evidence>
<keyword evidence="12" id="KW-1185">Reference proteome</keyword>
<dbReference type="SUPFAM" id="SSF46585">
    <property type="entry name" value="HR1 repeat"/>
    <property type="match status" value="1"/>
</dbReference>
<evidence type="ECO:0000259" key="10">
    <source>
        <dbReference type="SMART" id="SM01310"/>
    </source>
</evidence>
<dbReference type="PANTHER" id="PTHR13298:SF11">
    <property type="entry name" value="RAPAMYCIN-INSENSITIVE COMPANION OF MTOR"/>
    <property type="match status" value="1"/>
</dbReference>
<dbReference type="SMART" id="SM01303">
    <property type="entry name" value="RasGEF_N_2"/>
    <property type="match status" value="1"/>
</dbReference>
<dbReference type="NCBIfam" id="TIGR01038">
    <property type="entry name" value="uL22_arch_euk"/>
    <property type="match status" value="1"/>
</dbReference>
<reference evidence="12" key="1">
    <citation type="submission" date="2014-04" db="EMBL/GenBank/DDBJ databases">
        <title>Evolutionary Origins and Diversification of the Mycorrhizal Mutualists.</title>
        <authorList>
            <consortium name="DOE Joint Genome Institute"/>
            <consortium name="Mycorrhizal Genomics Consortium"/>
            <person name="Kohler A."/>
            <person name="Kuo A."/>
            <person name="Nagy L.G."/>
            <person name="Floudas D."/>
            <person name="Copeland A."/>
            <person name="Barry K.W."/>
            <person name="Cichocki N."/>
            <person name="Veneault-Fourrey C."/>
            <person name="LaButti K."/>
            <person name="Lindquist E.A."/>
            <person name="Lipzen A."/>
            <person name="Lundell T."/>
            <person name="Morin E."/>
            <person name="Murat C."/>
            <person name="Riley R."/>
            <person name="Ohm R."/>
            <person name="Sun H."/>
            <person name="Tunlid A."/>
            <person name="Henrissat B."/>
            <person name="Grigoriev I.V."/>
            <person name="Hibbett D.S."/>
            <person name="Martin F."/>
        </authorList>
    </citation>
    <scope>NUCLEOTIDE SEQUENCE [LARGE SCALE GENOMIC DNA]</scope>
    <source>
        <strain evidence="12">FD-334 SS-4</strain>
    </source>
</reference>
<feature type="domain" description="Rapamycin-insensitive companion of mTOR" evidence="10">
    <location>
        <begin position="1049"/>
        <end position="1121"/>
    </location>
</feature>
<feature type="region of interest" description="Disordered" evidence="7">
    <location>
        <begin position="108"/>
        <end position="146"/>
    </location>
</feature>
<proteinExistence type="inferred from homology"/>
<dbReference type="CDD" id="cd00336">
    <property type="entry name" value="Ribosomal_L22"/>
    <property type="match status" value="1"/>
</dbReference>
<dbReference type="GO" id="GO:0031932">
    <property type="term" value="C:TORC2 complex"/>
    <property type="evidence" value="ECO:0007669"/>
    <property type="project" value="InterPro"/>
</dbReference>
<evidence type="ECO:0008006" key="13">
    <source>
        <dbReference type="Google" id="ProtNLM"/>
    </source>
</evidence>
<feature type="compositionally biased region" description="Acidic residues" evidence="7">
    <location>
        <begin position="1282"/>
        <end position="1291"/>
    </location>
</feature>
<dbReference type="InterPro" id="IPR029451">
    <property type="entry name" value="RICTOR_M"/>
</dbReference>
<dbReference type="Pfam" id="PF14664">
    <property type="entry name" value="RICTOR_N"/>
    <property type="match status" value="1"/>
</dbReference>
<keyword evidence="3 6" id="KW-0689">Ribosomal protein</keyword>
<dbReference type="OMA" id="PEWYQTF"/>
<dbReference type="GO" id="GO:0038203">
    <property type="term" value="P:TORC2 signaling"/>
    <property type="evidence" value="ECO:0007669"/>
    <property type="project" value="TreeGrafter"/>
</dbReference>
<name>A0A0D2L343_HYPSF</name>
<evidence type="ECO:0000313" key="11">
    <source>
        <dbReference type="EMBL" id="KJA21172.1"/>
    </source>
</evidence>
<dbReference type="Pfam" id="PF14668">
    <property type="entry name" value="RICTOR_V"/>
    <property type="match status" value="1"/>
</dbReference>
<dbReference type="EMBL" id="KN817560">
    <property type="protein sequence ID" value="KJA21172.1"/>
    <property type="molecule type" value="Genomic_DNA"/>
</dbReference>
<accession>A0A0D2L343</accession>
<dbReference type="SMART" id="SM01308">
    <property type="entry name" value="RICTOR_N"/>
    <property type="match status" value="1"/>
</dbReference>
<evidence type="ECO:0000259" key="8">
    <source>
        <dbReference type="SMART" id="SM01307"/>
    </source>
</evidence>
<dbReference type="PANTHER" id="PTHR13298">
    <property type="entry name" value="CYTOSOLIC REGULATOR PIANISSIMO"/>
    <property type="match status" value="1"/>
</dbReference>
<keyword evidence="4 6" id="KW-0687">Ribonucleoprotein</keyword>
<dbReference type="InterPro" id="IPR036394">
    <property type="entry name" value="Ribosomal_uL22_sf"/>
</dbReference>
<evidence type="ECO:0000256" key="3">
    <source>
        <dbReference type="ARBA" id="ARBA00022980"/>
    </source>
</evidence>
<protein>
    <recommendedName>
        <fullName evidence="13">REM-1 domain-containing protein</fullName>
    </recommendedName>
</protein>
<feature type="domain" description="Rapamycin-insensitive companion of mTOR middle" evidence="8">
    <location>
        <begin position="654"/>
        <end position="880"/>
    </location>
</feature>
<dbReference type="InterPro" id="IPR028268">
    <property type="entry name" value="Pianissimo_fam"/>
</dbReference>
<dbReference type="GO" id="GO:0006412">
    <property type="term" value="P:translation"/>
    <property type="evidence" value="ECO:0007669"/>
    <property type="project" value="InterPro"/>
</dbReference>
<comment type="similarity">
    <text evidence="2 6">Belongs to the universal ribosomal protein uL22 family.</text>
</comment>
<dbReference type="Proteomes" id="UP000054270">
    <property type="component" value="Unassembled WGS sequence"/>
</dbReference>
<comment type="similarity">
    <text evidence="1">Belongs to the RICTOR family.</text>
</comment>
<dbReference type="FunFam" id="3.90.470.10:FF:000012">
    <property type="entry name" value="60S ribosomal protein L17"/>
    <property type="match status" value="1"/>
</dbReference>
<dbReference type="InterPro" id="IPR016024">
    <property type="entry name" value="ARM-type_fold"/>
</dbReference>
<evidence type="ECO:0000256" key="2">
    <source>
        <dbReference type="ARBA" id="ARBA00009451"/>
    </source>
</evidence>
<dbReference type="InterPro" id="IPR001063">
    <property type="entry name" value="Ribosomal_uL22"/>
</dbReference>
<evidence type="ECO:0000256" key="5">
    <source>
        <dbReference type="ARBA" id="ARBA00065089"/>
    </source>
</evidence>
<dbReference type="GO" id="GO:0030684">
    <property type="term" value="C:preribosome"/>
    <property type="evidence" value="ECO:0007669"/>
    <property type="project" value="UniProtKB-ARBA"/>
</dbReference>
<dbReference type="InterPro" id="IPR005721">
    <property type="entry name" value="Ribosomal_uL22_euk/arc"/>
</dbReference>
<gene>
    <name evidence="11" type="ORF">HYPSUDRAFT_88178</name>
</gene>
<dbReference type="SUPFAM" id="SSF54843">
    <property type="entry name" value="Ribosomal protein L22"/>
    <property type="match status" value="1"/>
</dbReference>
<evidence type="ECO:0000256" key="4">
    <source>
        <dbReference type="ARBA" id="ARBA00023274"/>
    </source>
</evidence>
<evidence type="ECO:0000313" key="12">
    <source>
        <dbReference type="Proteomes" id="UP000054270"/>
    </source>
</evidence>
<sequence>MPSNLAVPSLGSSHLALSSGSTLVNSAPVWTGDAGFSFVRLEGMDPSDQVDALNNELIVQSRIKEGAEHMLRIELTPGQRLQVESELDIANDKINALKKHIDLQSSRIRDKANTSGSTTGKRKLRINNGSTASNKPVKEGDDKSGEGFRTALQNALACIQELEYLVRTELSNSSSTSSAVKSDPHSANSLDLNAQRIASVTKLVNIFRRHLRVRYELPFDELVHALLPCFGDKCSMQCRAAAYRVIRHALVDADRVSRLGESLDWYIVKSLLRDNKHAVEKEQVIKLVRMVVEVGTVRRDTETKSGPGVIPMSQTTIRAIVAVAEHPEDPFRLICIQTLAEILLIDVDLASRTGVLRFLLHVLGEGPIEITPILASVFLHLVDSPRTRAYVQVGTDLEMAFSAITDAYGKGPDHTERMRGCAKVVQLMLRTWSGLMYFCMDDMRAIRSLIDTLKIPSLETREIILDMFFDLLNIKTPAWYQTFIDGRRLTMYRKSRDAVENQQERPEERPHHTLKLTDQYLSLLVAILTHAGLCQALTAMLEESTTGTNLSRKATLLMAEVLAMANRVLPLSLAAKIQAIPEIFCMATDYKHGENRIVGTSALSAIDSFNRNRARLEPSGPVKGFRIRANSVEDAVRRGQRQVEQVKLKMSMQMDDKTFQSSLLETQVMTNPKDHLKWNFDTLQELIEGPLLNPKRMEEAIKVSRFIRRLMSFFHPFSHRFSDMKRTRANTRWVRLGCSLLSTLMTSPDGVRYLSTEDQFLAQIVKSFAQLDPFNGVPDSDPIFSKKRVTETLTYGYLEMLGTLSKSKDGIELLEKFKIFTAFYHLSELRSREDLIKGIIENLDYSIDGHPRIVLSKALTSSYKHIRLYATRHLGALIRGSPNANTWTLRLLLTQLYDPAPEVCELAVEFLEEACDSKEILQLVVEMQPMLDHLGEIGHRLLLKFMSTPMGFRFLYDAGYIDRQIEAWFNGRNIDYVVEVEVFLNKVFSFSNDDDDDLLDFDGVVPAHFYGEMAKTELGCQVLQEKGHFVEFSQFIRQHSQESEDTDLILKLKSILWAVGNIGATEGGLHFCEEEEIIPSILEIAENSLIPSVRGTCFYVLGLISSTAQGAELLDDYNWEATLTPLGLPTGLCIPSDIDRFISLPTWTAKNPEKQDIRLLPPTSEYEIEAITAIQNLANTVIANAASRSLAKIKARPDTRGIFSSPDMLYRALYIMSTQRYRLPVRRYIVELFDRELNQALVSALNDATARLTASPSYKPPRTDTIRLSVFGRLGKTRWQSESDESDEDDGLGTPPVEVKAEVEPPAINLQPMVRYAAAALATNPEKTSRAHGEYLRTHFKNMREVAAALSGMKLSKAYAYLGDVKDHKRVISFRRFSGGVGRASQAKEFKATQGRWPEKSVKFISRLLKNAESNADAKGIDVEDLTIKNIVVQQAPKTRRRTYRAHGRINPYQGHPCHVEIILSASETEVEKATDVPVSALSLSGLNRRQVARRRIEAVRA</sequence>
<dbReference type="PROSITE" id="PS00464">
    <property type="entry name" value="RIBOSOMAL_L22"/>
    <property type="match status" value="1"/>
</dbReference>
<dbReference type="InterPro" id="IPR029452">
    <property type="entry name" value="RICTOR_V"/>
</dbReference>
<comment type="subunit">
    <text evidence="5">Component of the large ribosomal subunit (LSU). Mature yeast ribosomes consist of a small (40S) and a large (60S) subunit. The 40S small subunit contains 1 molecule of ribosomal RNA (18S rRNA) and at least 33 different proteins. The large 60S subunit contains 3 rRNA molecules (25S, 5.8S and 5S rRNA) and at least 46 different proteins. uL22 is associated with the polypeptide exit tunnel.</text>
</comment>
<organism evidence="11 12">
    <name type="scientific">Hypholoma sublateritium (strain FD-334 SS-4)</name>
    <dbReference type="NCBI Taxonomy" id="945553"/>
    <lineage>
        <taxon>Eukaryota</taxon>
        <taxon>Fungi</taxon>
        <taxon>Dikarya</taxon>
        <taxon>Basidiomycota</taxon>
        <taxon>Agaricomycotina</taxon>
        <taxon>Agaricomycetes</taxon>
        <taxon>Agaricomycetidae</taxon>
        <taxon>Agaricales</taxon>
        <taxon>Agaricineae</taxon>
        <taxon>Strophariaceae</taxon>
        <taxon>Hypholoma</taxon>
    </lineage>
</organism>
<dbReference type="InterPro" id="IPR028267">
    <property type="entry name" value="Pianissimo_N"/>
</dbReference>
<dbReference type="InterPro" id="IPR029453">
    <property type="entry name" value="Rictor_IV"/>
</dbReference>
<evidence type="ECO:0000256" key="6">
    <source>
        <dbReference type="RuleBase" id="RU004005"/>
    </source>
</evidence>
<dbReference type="Gene3D" id="3.90.470.10">
    <property type="entry name" value="Ribosomal protein L22/L17"/>
    <property type="match status" value="1"/>
</dbReference>
<dbReference type="OrthoDB" id="271111at2759"/>
<dbReference type="SMART" id="SM01307">
    <property type="entry name" value="RICTOR_M"/>
    <property type="match status" value="1"/>
</dbReference>
<dbReference type="Gene3D" id="1.10.287.160">
    <property type="entry name" value="HR1 repeat"/>
    <property type="match status" value="1"/>
</dbReference>
<evidence type="ECO:0000256" key="7">
    <source>
        <dbReference type="SAM" id="MobiDB-lite"/>
    </source>
</evidence>
<dbReference type="SMART" id="SM01310">
    <property type="entry name" value="RICTOR_V"/>
    <property type="match status" value="1"/>
</dbReference>
<dbReference type="STRING" id="945553.A0A0D2L343"/>
<dbReference type="InterPro" id="IPR036274">
    <property type="entry name" value="HR1_rpt_sf"/>
</dbReference>
<dbReference type="Pfam" id="PF14666">
    <property type="entry name" value="RICTOR_M"/>
    <property type="match status" value="1"/>
</dbReference>
<evidence type="ECO:0000259" key="9">
    <source>
        <dbReference type="SMART" id="SM01308"/>
    </source>
</evidence>
<dbReference type="Pfam" id="PF00237">
    <property type="entry name" value="Ribosomal_L22"/>
    <property type="match status" value="1"/>
</dbReference>
<feature type="region of interest" description="Disordered" evidence="7">
    <location>
        <begin position="1278"/>
        <end position="1298"/>
    </location>
</feature>
<dbReference type="Pfam" id="PF14663">
    <property type="entry name" value="RasGEF_N_2"/>
    <property type="match status" value="1"/>
</dbReference>
<feature type="domain" description="Rapamycin-insensitive companion of mTOR N-terminal" evidence="9">
    <location>
        <begin position="197"/>
        <end position="570"/>
    </location>
</feature>
<dbReference type="SUPFAM" id="SSF48371">
    <property type="entry name" value="ARM repeat"/>
    <property type="match status" value="1"/>
</dbReference>
<dbReference type="InterPro" id="IPR018260">
    <property type="entry name" value="Ribosomal_uL22_CS"/>
</dbReference>